<name>A0A6J7WKV9_9CAUD</name>
<protein>
    <submittedName>
        <fullName evidence="1">Uncharacterized protein</fullName>
    </submittedName>
</protein>
<organism evidence="1">
    <name type="scientific">uncultured Caudovirales phage</name>
    <dbReference type="NCBI Taxonomy" id="2100421"/>
    <lineage>
        <taxon>Viruses</taxon>
        <taxon>Duplodnaviria</taxon>
        <taxon>Heunggongvirae</taxon>
        <taxon>Uroviricota</taxon>
        <taxon>Caudoviricetes</taxon>
        <taxon>Peduoviridae</taxon>
        <taxon>Maltschvirus</taxon>
        <taxon>Maltschvirus maltsch</taxon>
    </lineage>
</organism>
<proteinExistence type="predicted"/>
<evidence type="ECO:0000313" key="1">
    <source>
        <dbReference type="EMBL" id="CAB5218450.1"/>
    </source>
</evidence>
<gene>
    <name evidence="1" type="ORF">UFOVP211_18</name>
</gene>
<reference evidence="1" key="1">
    <citation type="submission" date="2020-05" db="EMBL/GenBank/DDBJ databases">
        <authorList>
            <person name="Chiriac C."/>
            <person name="Salcher M."/>
            <person name="Ghai R."/>
            <person name="Kavagutti S V."/>
        </authorList>
    </citation>
    <scope>NUCLEOTIDE SEQUENCE</scope>
</reference>
<accession>A0A6J7WKV9</accession>
<sequence length="65" mass="7712">MNILESYLKGRQDAFNHVKHFITSYADYCKAQHPEVVLEDIYEFINKLQKDDENNTNSTDKEMVE</sequence>
<dbReference type="EMBL" id="LR798262">
    <property type="protein sequence ID" value="CAB5218450.1"/>
    <property type="molecule type" value="Genomic_DNA"/>
</dbReference>